<dbReference type="GO" id="GO:0006397">
    <property type="term" value="P:mRNA processing"/>
    <property type="evidence" value="ECO:0007669"/>
    <property type="project" value="UniProtKB-KW"/>
</dbReference>
<gene>
    <name evidence="5" type="primary">CLASRP_1</name>
    <name evidence="5" type="ORF">FJT64_002115</name>
</gene>
<keyword evidence="6" id="KW-1185">Reference proteome</keyword>
<feature type="region of interest" description="Disordered" evidence="3">
    <location>
        <begin position="266"/>
        <end position="435"/>
    </location>
</feature>
<comment type="caution">
    <text evidence="5">The sequence shown here is derived from an EMBL/GenBank/DDBJ whole genome shotgun (WGS) entry which is preliminary data.</text>
</comment>
<sequence>MWHEARRQERVVKGMIVDYRKRAERRRNYYEKTKQDPTQFLQVHGRPCKIHLDPAVAMAAEGPNSMMSWQGDSEVLIDRFDGRAHLDMISDVRAPPGTSDLDGLEQAEADQINFERYRILVQNEFAGLSEEKFLHQLYLEEQFGSTLLQQQAAGRRDAETDKRRLAESRAAIGYVYDDGEPTAPPLPSQPPPPPPPPPDEEEESDDEDIDLDMALDVSQLSTEQYGELNLVGRGYSLSSTGFMDLLVADQEEQETARLARIEEEEKQALSVRTGSGKKGRKERRLLKEKKMQQHARPAAVTAAAAAAVPSYAAPRGSPTYAPYAGPVGPGLGSRSRSPSPPPSKVEFITSFGHDSDSEGEAAGPVVGPVGPAAPTPAEQRPKDTTARPRRDSDRESGRRSDSGSRAGRDERERRRGSREPERRRSRRSRSRSRDR</sequence>
<dbReference type="EMBL" id="VIIS01000459">
    <property type="protein sequence ID" value="KAF0308840.1"/>
    <property type="molecule type" value="Genomic_DNA"/>
</dbReference>
<dbReference type="SMART" id="SM01141">
    <property type="entry name" value="DRY_EERY"/>
    <property type="match status" value="1"/>
</dbReference>
<feature type="compositionally biased region" description="Basic residues" evidence="3">
    <location>
        <begin position="275"/>
        <end position="287"/>
    </location>
</feature>
<dbReference type="Pfam" id="PF09750">
    <property type="entry name" value="DRY_EERY"/>
    <property type="match status" value="1"/>
</dbReference>
<dbReference type="PANTHER" id="PTHR13161:SF4">
    <property type="entry name" value="CLK4-ASSOCIATING SERINE_ARGININE RICH PROTEIN"/>
    <property type="match status" value="1"/>
</dbReference>
<protein>
    <submittedName>
        <fullName evidence="5">CLK4-associating serine/arginine rich protein</fullName>
    </submittedName>
</protein>
<name>A0A6A4WYQ5_AMPAM</name>
<dbReference type="PANTHER" id="PTHR13161">
    <property type="entry name" value="SPLICING FACTOR SUPPRESSOR OF WHITE APRICOT"/>
    <property type="match status" value="1"/>
</dbReference>
<proteinExistence type="predicted"/>
<evidence type="ECO:0000256" key="2">
    <source>
        <dbReference type="ARBA" id="ARBA00023187"/>
    </source>
</evidence>
<evidence type="ECO:0000256" key="3">
    <source>
        <dbReference type="SAM" id="MobiDB-lite"/>
    </source>
</evidence>
<evidence type="ECO:0000259" key="4">
    <source>
        <dbReference type="SMART" id="SM01141"/>
    </source>
</evidence>
<dbReference type="InterPro" id="IPR040397">
    <property type="entry name" value="SWAP"/>
</dbReference>
<accession>A0A6A4WYQ5</accession>
<feature type="region of interest" description="Disordered" evidence="3">
    <location>
        <begin position="176"/>
        <end position="206"/>
    </location>
</feature>
<dbReference type="OrthoDB" id="10070965at2759"/>
<dbReference type="InterPro" id="IPR019147">
    <property type="entry name" value="SWAP_N_domain"/>
</dbReference>
<organism evidence="5 6">
    <name type="scientific">Amphibalanus amphitrite</name>
    <name type="common">Striped barnacle</name>
    <name type="synonym">Balanus amphitrite</name>
    <dbReference type="NCBI Taxonomy" id="1232801"/>
    <lineage>
        <taxon>Eukaryota</taxon>
        <taxon>Metazoa</taxon>
        <taxon>Ecdysozoa</taxon>
        <taxon>Arthropoda</taxon>
        <taxon>Crustacea</taxon>
        <taxon>Multicrustacea</taxon>
        <taxon>Cirripedia</taxon>
        <taxon>Thoracica</taxon>
        <taxon>Thoracicalcarea</taxon>
        <taxon>Balanomorpha</taxon>
        <taxon>Balanoidea</taxon>
        <taxon>Balanidae</taxon>
        <taxon>Amphibalaninae</taxon>
        <taxon>Amphibalanus</taxon>
    </lineage>
</organism>
<keyword evidence="2" id="KW-0508">mRNA splicing</keyword>
<feature type="compositionally biased region" description="Basic residues" evidence="3">
    <location>
        <begin position="423"/>
        <end position="435"/>
    </location>
</feature>
<evidence type="ECO:0000256" key="1">
    <source>
        <dbReference type="ARBA" id="ARBA00022664"/>
    </source>
</evidence>
<feature type="compositionally biased region" description="Low complexity" evidence="3">
    <location>
        <begin position="295"/>
        <end position="314"/>
    </location>
</feature>
<dbReference type="Proteomes" id="UP000440578">
    <property type="component" value="Unassembled WGS sequence"/>
</dbReference>
<dbReference type="GO" id="GO:0008380">
    <property type="term" value="P:RNA splicing"/>
    <property type="evidence" value="ECO:0007669"/>
    <property type="project" value="UniProtKB-KW"/>
</dbReference>
<evidence type="ECO:0000313" key="6">
    <source>
        <dbReference type="Proteomes" id="UP000440578"/>
    </source>
</evidence>
<dbReference type="AlphaFoldDB" id="A0A6A4WYQ5"/>
<reference evidence="5 6" key="1">
    <citation type="submission" date="2019-07" db="EMBL/GenBank/DDBJ databases">
        <title>Draft genome assembly of a fouling barnacle, Amphibalanus amphitrite (Darwin, 1854): The first reference genome for Thecostraca.</title>
        <authorList>
            <person name="Kim W."/>
        </authorList>
    </citation>
    <scope>NUCLEOTIDE SEQUENCE [LARGE SCALE GENOMIC DNA]</scope>
    <source>
        <strain evidence="5">SNU_AA5</strain>
        <tissue evidence="5">Soma without cirri and trophi</tissue>
    </source>
</reference>
<keyword evidence="1" id="KW-0507">mRNA processing</keyword>
<feature type="compositionally biased region" description="Low complexity" evidence="3">
    <location>
        <begin position="360"/>
        <end position="378"/>
    </location>
</feature>
<feature type="compositionally biased region" description="Pro residues" evidence="3">
    <location>
        <begin position="182"/>
        <end position="197"/>
    </location>
</feature>
<feature type="compositionally biased region" description="Basic and acidic residues" evidence="3">
    <location>
        <begin position="379"/>
        <end position="422"/>
    </location>
</feature>
<feature type="domain" description="Suppressor of white apricot N-terminal" evidence="4">
    <location>
        <begin position="39"/>
        <end position="180"/>
    </location>
</feature>
<evidence type="ECO:0000313" key="5">
    <source>
        <dbReference type="EMBL" id="KAF0308840.1"/>
    </source>
</evidence>